<dbReference type="SUPFAM" id="SSF51735">
    <property type="entry name" value="NAD(P)-binding Rossmann-fold domains"/>
    <property type="match status" value="1"/>
</dbReference>
<comment type="function">
    <text evidence="10">Catalyzes the NADPH-dependent reduction of ketopantoate into pantoic acid.</text>
</comment>
<evidence type="ECO:0000256" key="3">
    <source>
        <dbReference type="ARBA" id="ARBA00013014"/>
    </source>
</evidence>
<keyword evidence="7 10" id="KW-0560">Oxidoreductase</keyword>
<evidence type="ECO:0000256" key="7">
    <source>
        <dbReference type="ARBA" id="ARBA00023002"/>
    </source>
</evidence>
<dbReference type="Gene3D" id="1.10.1040.10">
    <property type="entry name" value="N-(1-d-carboxylethyl)-l-norvaline Dehydrogenase, domain 2"/>
    <property type="match status" value="1"/>
</dbReference>
<dbReference type="InterPro" id="IPR003710">
    <property type="entry name" value="ApbA"/>
</dbReference>
<sequence length="337" mass="35325">MISPESPVVILGAGAIGCYLGAQWAAAGVPVTLLGRDRLLSLNDTGFAVEGGPDFTGAELARNPKVTTEPAVLANAGLIVLTVKSTALDAAVSQISTFSASHTPVLCLLNGIAPVRRLAAALPEREISAGMVPFNVVWRNASTLRRSSVGEVILERSPATRALSAAIGGSGISLSDDIRAVQYGKLLLNLNNPVNALSGKSLYHQLRERPYRLVYAAALQEALDVYEGAQIAHAKSGPLPANRIVQMLRAPDWLFNTVALRLQKLDPQSQTSMAQDLAAGKPTEIDTINGEIVDLATATGQIAPVNTKLVELVKSASAGGQKTYTGAELHRAVLSTP</sequence>
<evidence type="ECO:0000256" key="9">
    <source>
        <dbReference type="ARBA" id="ARBA00048793"/>
    </source>
</evidence>
<comment type="pathway">
    <text evidence="1 10">Cofactor biosynthesis; (R)-pantothenate biosynthesis; (R)-pantoate from 3-methyl-2-oxobutanoate: step 2/2.</text>
</comment>
<name>A0A916VR88_9RHOB</name>
<evidence type="ECO:0000313" key="14">
    <source>
        <dbReference type="Proteomes" id="UP000628017"/>
    </source>
</evidence>
<dbReference type="InterPro" id="IPR008927">
    <property type="entry name" value="6-PGluconate_DH-like_C_sf"/>
</dbReference>
<dbReference type="GO" id="GO:0015940">
    <property type="term" value="P:pantothenate biosynthetic process"/>
    <property type="evidence" value="ECO:0007669"/>
    <property type="project" value="UniProtKB-KW"/>
</dbReference>
<dbReference type="SUPFAM" id="SSF48179">
    <property type="entry name" value="6-phosphogluconate dehydrogenase C-terminal domain-like"/>
    <property type="match status" value="1"/>
</dbReference>
<comment type="catalytic activity">
    <reaction evidence="9 10">
        <text>(R)-pantoate + NADP(+) = 2-dehydropantoate + NADPH + H(+)</text>
        <dbReference type="Rhea" id="RHEA:16233"/>
        <dbReference type="ChEBI" id="CHEBI:11561"/>
        <dbReference type="ChEBI" id="CHEBI:15378"/>
        <dbReference type="ChEBI" id="CHEBI:15980"/>
        <dbReference type="ChEBI" id="CHEBI:57783"/>
        <dbReference type="ChEBI" id="CHEBI:58349"/>
        <dbReference type="EC" id="1.1.1.169"/>
    </reaction>
</comment>
<evidence type="ECO:0000256" key="8">
    <source>
        <dbReference type="ARBA" id="ARBA00032024"/>
    </source>
</evidence>
<dbReference type="InterPro" id="IPR036291">
    <property type="entry name" value="NAD(P)-bd_dom_sf"/>
</dbReference>
<dbReference type="RefSeq" id="WP_188675126.1">
    <property type="nucleotide sequence ID" value="NZ_BMKA01000003.1"/>
</dbReference>
<comment type="caution">
    <text evidence="13">The sequence shown here is derived from an EMBL/GenBank/DDBJ whole genome shotgun (WGS) entry which is preliminary data.</text>
</comment>
<dbReference type="Pfam" id="PF08546">
    <property type="entry name" value="ApbA_C"/>
    <property type="match status" value="1"/>
</dbReference>
<keyword evidence="5 10" id="KW-0566">Pantothenate biosynthesis</keyword>
<protein>
    <recommendedName>
        <fullName evidence="4 10">2-dehydropantoate 2-reductase</fullName>
        <ecNumber evidence="3 10">1.1.1.169</ecNumber>
    </recommendedName>
    <alternativeName>
        <fullName evidence="8 10">Ketopantoate reductase</fullName>
    </alternativeName>
</protein>
<evidence type="ECO:0000313" key="13">
    <source>
        <dbReference type="EMBL" id="GGA21458.1"/>
    </source>
</evidence>
<dbReference type="InterPro" id="IPR050838">
    <property type="entry name" value="Ketopantoate_reductase"/>
</dbReference>
<comment type="similarity">
    <text evidence="2 10">Belongs to the ketopantoate reductase family.</text>
</comment>
<dbReference type="InterPro" id="IPR013332">
    <property type="entry name" value="KPR_N"/>
</dbReference>
<evidence type="ECO:0000259" key="11">
    <source>
        <dbReference type="Pfam" id="PF02558"/>
    </source>
</evidence>
<feature type="domain" description="Ketopantoate reductase C-terminal" evidence="12">
    <location>
        <begin position="177"/>
        <end position="315"/>
    </location>
</feature>
<reference evidence="13" key="1">
    <citation type="journal article" date="2014" name="Int. J. Syst. Evol. Microbiol.">
        <title>Complete genome sequence of Corynebacterium casei LMG S-19264T (=DSM 44701T), isolated from a smear-ripened cheese.</title>
        <authorList>
            <consortium name="US DOE Joint Genome Institute (JGI-PGF)"/>
            <person name="Walter F."/>
            <person name="Albersmeier A."/>
            <person name="Kalinowski J."/>
            <person name="Ruckert C."/>
        </authorList>
    </citation>
    <scope>NUCLEOTIDE SEQUENCE</scope>
    <source>
        <strain evidence="13">CGMCC 1.15880</strain>
    </source>
</reference>
<feature type="domain" description="Ketopantoate reductase N-terminal" evidence="11">
    <location>
        <begin position="8"/>
        <end position="153"/>
    </location>
</feature>
<dbReference type="PANTHER" id="PTHR43765:SF2">
    <property type="entry name" value="2-DEHYDROPANTOATE 2-REDUCTASE"/>
    <property type="match status" value="1"/>
</dbReference>
<dbReference type="EMBL" id="BMKA01000003">
    <property type="protein sequence ID" value="GGA21458.1"/>
    <property type="molecule type" value="Genomic_DNA"/>
</dbReference>
<reference evidence="13" key="2">
    <citation type="submission" date="2020-09" db="EMBL/GenBank/DDBJ databases">
        <authorList>
            <person name="Sun Q."/>
            <person name="Zhou Y."/>
        </authorList>
    </citation>
    <scope>NUCLEOTIDE SEQUENCE</scope>
    <source>
        <strain evidence="13">CGMCC 1.15880</strain>
    </source>
</reference>
<evidence type="ECO:0000256" key="10">
    <source>
        <dbReference type="RuleBase" id="RU362068"/>
    </source>
</evidence>
<dbReference type="Pfam" id="PF02558">
    <property type="entry name" value="ApbA"/>
    <property type="match status" value="1"/>
</dbReference>
<dbReference type="EC" id="1.1.1.169" evidence="3 10"/>
<keyword evidence="14" id="KW-1185">Reference proteome</keyword>
<evidence type="ECO:0000259" key="12">
    <source>
        <dbReference type="Pfam" id="PF08546"/>
    </source>
</evidence>
<evidence type="ECO:0000256" key="5">
    <source>
        <dbReference type="ARBA" id="ARBA00022655"/>
    </source>
</evidence>
<evidence type="ECO:0000256" key="6">
    <source>
        <dbReference type="ARBA" id="ARBA00022857"/>
    </source>
</evidence>
<dbReference type="NCBIfam" id="TIGR00745">
    <property type="entry name" value="apbA_panE"/>
    <property type="match status" value="1"/>
</dbReference>
<proteinExistence type="inferred from homology"/>
<dbReference type="InterPro" id="IPR013328">
    <property type="entry name" value="6PGD_dom2"/>
</dbReference>
<dbReference type="Proteomes" id="UP000628017">
    <property type="component" value="Unassembled WGS sequence"/>
</dbReference>
<evidence type="ECO:0000256" key="4">
    <source>
        <dbReference type="ARBA" id="ARBA00019465"/>
    </source>
</evidence>
<dbReference type="PANTHER" id="PTHR43765">
    <property type="entry name" value="2-DEHYDROPANTOATE 2-REDUCTASE-RELATED"/>
    <property type="match status" value="1"/>
</dbReference>
<gene>
    <name evidence="13" type="ORF">GCM10011498_22700</name>
</gene>
<dbReference type="InterPro" id="IPR013752">
    <property type="entry name" value="KPA_reductase"/>
</dbReference>
<dbReference type="AlphaFoldDB" id="A0A916VR88"/>
<dbReference type="GO" id="GO:0005737">
    <property type="term" value="C:cytoplasm"/>
    <property type="evidence" value="ECO:0007669"/>
    <property type="project" value="TreeGrafter"/>
</dbReference>
<organism evidence="13 14">
    <name type="scientific">Neptunicoccus cionae</name>
    <dbReference type="NCBI Taxonomy" id="2035344"/>
    <lineage>
        <taxon>Bacteria</taxon>
        <taxon>Pseudomonadati</taxon>
        <taxon>Pseudomonadota</taxon>
        <taxon>Alphaproteobacteria</taxon>
        <taxon>Rhodobacterales</taxon>
        <taxon>Paracoccaceae</taxon>
        <taxon>Neptunicoccus</taxon>
    </lineage>
</organism>
<evidence type="ECO:0000256" key="1">
    <source>
        <dbReference type="ARBA" id="ARBA00004994"/>
    </source>
</evidence>
<dbReference type="GO" id="GO:0050661">
    <property type="term" value="F:NADP binding"/>
    <property type="evidence" value="ECO:0007669"/>
    <property type="project" value="TreeGrafter"/>
</dbReference>
<keyword evidence="6 10" id="KW-0521">NADP</keyword>
<evidence type="ECO:0000256" key="2">
    <source>
        <dbReference type="ARBA" id="ARBA00007870"/>
    </source>
</evidence>
<accession>A0A916VR88</accession>
<dbReference type="Gene3D" id="3.40.50.720">
    <property type="entry name" value="NAD(P)-binding Rossmann-like Domain"/>
    <property type="match status" value="1"/>
</dbReference>
<dbReference type="GO" id="GO:0008677">
    <property type="term" value="F:2-dehydropantoate 2-reductase activity"/>
    <property type="evidence" value="ECO:0007669"/>
    <property type="project" value="UniProtKB-EC"/>
</dbReference>